<dbReference type="InterPro" id="IPR025110">
    <property type="entry name" value="AMP-bd_C"/>
</dbReference>
<protein>
    <submittedName>
        <fullName evidence="5">AMP-binding protein</fullName>
    </submittedName>
</protein>
<gene>
    <name evidence="5" type="ORF">ACFSJD_09010</name>
</gene>
<evidence type="ECO:0000256" key="2">
    <source>
        <dbReference type="ARBA" id="ARBA00022598"/>
    </source>
</evidence>
<dbReference type="InterPro" id="IPR045851">
    <property type="entry name" value="AMP-bd_C_sf"/>
</dbReference>
<evidence type="ECO:0000313" key="6">
    <source>
        <dbReference type="Proteomes" id="UP001597114"/>
    </source>
</evidence>
<dbReference type="SUPFAM" id="SSF56801">
    <property type="entry name" value="Acetyl-CoA synthetase-like"/>
    <property type="match status" value="1"/>
</dbReference>
<dbReference type="EMBL" id="JBHUCO010000009">
    <property type="protein sequence ID" value="MFD1517625.1"/>
    <property type="molecule type" value="Genomic_DNA"/>
</dbReference>
<sequence>MSAPDVDGAAVAPHAVPAHARSADTADQVPADLPDLLGRLARRDPDRIVALDKGRDGTTIPVSRGQLWQRTLSLAEELRTSGIGAGDCVAVWLPNWSDALTWQFAVAARGAHVIGINTRYNVDEVTHVLDRARPRLVALAHDFHDLDLLGRLRDAVARSTNPPPAVAVVAGPGVPAVADPSASDVGGGAWAPGTPVSAPPGIDRSDPDDLVVAFTTSGSTGMPKLAAHRGHGVLTHAVADAATIGIDEADLMLCALPLSGVFGYNTAMAALAAGATCVLQPVFDADAVLDDMAHHGVTHVVGGDDLVLRLAEAWKARPRDLSAWRWWGVADFQGRSRELAEWARDAFGTATAGVYGSSEVFALASFWPHDEPAPGRWTGGGRVVHDGIAVRVVDPVSGEELPPGQEGELQFRGLNVVDAYLGDDSAATRAFTADGWFHSGDLGALVDQGVFAFVCRMGDALRLRGFLVDPAEIERRLAEHPDVLTARVVGIPGPDGGTRAIGFVVPEEGRAPDPAALREWCAETLARFKVPDAVHLIDAMPTTSGTNGTKIRAATLREWARQKFEDSRST</sequence>
<dbReference type="Pfam" id="PF13193">
    <property type="entry name" value="AMP-binding_C"/>
    <property type="match status" value="1"/>
</dbReference>
<reference evidence="6" key="1">
    <citation type="journal article" date="2019" name="Int. J. Syst. Evol. Microbiol.">
        <title>The Global Catalogue of Microorganisms (GCM) 10K type strain sequencing project: providing services to taxonomists for standard genome sequencing and annotation.</title>
        <authorList>
            <consortium name="The Broad Institute Genomics Platform"/>
            <consortium name="The Broad Institute Genome Sequencing Center for Infectious Disease"/>
            <person name="Wu L."/>
            <person name="Ma J."/>
        </authorList>
    </citation>
    <scope>NUCLEOTIDE SEQUENCE [LARGE SCALE GENOMIC DNA]</scope>
    <source>
        <strain evidence="6">CCM 7043</strain>
    </source>
</reference>
<evidence type="ECO:0000259" key="4">
    <source>
        <dbReference type="Pfam" id="PF13193"/>
    </source>
</evidence>
<dbReference type="PANTHER" id="PTHR43201">
    <property type="entry name" value="ACYL-COA SYNTHETASE"/>
    <property type="match status" value="1"/>
</dbReference>
<dbReference type="Pfam" id="PF00501">
    <property type="entry name" value="AMP-binding"/>
    <property type="match status" value="1"/>
</dbReference>
<evidence type="ECO:0000259" key="3">
    <source>
        <dbReference type="Pfam" id="PF00501"/>
    </source>
</evidence>
<dbReference type="Proteomes" id="UP001597114">
    <property type="component" value="Unassembled WGS sequence"/>
</dbReference>
<keyword evidence="6" id="KW-1185">Reference proteome</keyword>
<feature type="domain" description="AMP-binding enzyme C-terminal" evidence="4">
    <location>
        <begin position="472"/>
        <end position="543"/>
    </location>
</feature>
<evidence type="ECO:0000313" key="5">
    <source>
        <dbReference type="EMBL" id="MFD1517625.1"/>
    </source>
</evidence>
<proteinExistence type="inferred from homology"/>
<accession>A0ABW4EUF0</accession>
<comment type="similarity">
    <text evidence="1">Belongs to the ATP-dependent AMP-binding enzyme family.</text>
</comment>
<comment type="caution">
    <text evidence="5">The sequence shown here is derived from an EMBL/GenBank/DDBJ whole genome shotgun (WGS) entry which is preliminary data.</text>
</comment>
<dbReference type="PANTHER" id="PTHR43201:SF5">
    <property type="entry name" value="MEDIUM-CHAIN ACYL-COA LIGASE ACSF2, MITOCHONDRIAL"/>
    <property type="match status" value="1"/>
</dbReference>
<dbReference type="RefSeq" id="WP_344721257.1">
    <property type="nucleotide sequence ID" value="NZ_BAAAUS010000007.1"/>
</dbReference>
<dbReference type="Gene3D" id="3.40.50.12780">
    <property type="entry name" value="N-terminal domain of ligase-like"/>
    <property type="match status" value="1"/>
</dbReference>
<dbReference type="Gene3D" id="3.30.300.30">
    <property type="match status" value="1"/>
</dbReference>
<keyword evidence="2" id="KW-0436">Ligase</keyword>
<dbReference type="CDD" id="cd04433">
    <property type="entry name" value="AFD_class_I"/>
    <property type="match status" value="1"/>
</dbReference>
<feature type="domain" description="AMP-dependent synthetase/ligase" evidence="3">
    <location>
        <begin position="41"/>
        <end position="421"/>
    </location>
</feature>
<evidence type="ECO:0000256" key="1">
    <source>
        <dbReference type="ARBA" id="ARBA00006432"/>
    </source>
</evidence>
<dbReference type="InterPro" id="IPR042099">
    <property type="entry name" value="ANL_N_sf"/>
</dbReference>
<name>A0ABW4EUF0_9PSEU</name>
<dbReference type="InterPro" id="IPR000873">
    <property type="entry name" value="AMP-dep_synth/lig_dom"/>
</dbReference>
<organism evidence="5 6">
    <name type="scientific">Pseudonocardia yunnanensis</name>
    <dbReference type="NCBI Taxonomy" id="58107"/>
    <lineage>
        <taxon>Bacteria</taxon>
        <taxon>Bacillati</taxon>
        <taxon>Actinomycetota</taxon>
        <taxon>Actinomycetes</taxon>
        <taxon>Pseudonocardiales</taxon>
        <taxon>Pseudonocardiaceae</taxon>
        <taxon>Pseudonocardia</taxon>
    </lineage>
</organism>